<dbReference type="InterPro" id="IPR027417">
    <property type="entry name" value="P-loop_NTPase"/>
</dbReference>
<evidence type="ECO:0000256" key="1">
    <source>
        <dbReference type="ARBA" id="ARBA00022490"/>
    </source>
</evidence>
<evidence type="ECO:0000256" key="2">
    <source>
        <dbReference type="ARBA" id="ARBA00022517"/>
    </source>
</evidence>
<evidence type="ECO:0000256" key="6">
    <source>
        <dbReference type="ARBA" id="ARBA00022801"/>
    </source>
</evidence>
<dbReference type="GO" id="GO:0005525">
    <property type="term" value="F:GTP binding"/>
    <property type="evidence" value="ECO:0007669"/>
    <property type="project" value="UniProtKB-UniRule"/>
</dbReference>
<keyword evidence="5 10" id="KW-0547">Nucleotide-binding</keyword>
<dbReference type="GO" id="GO:0005737">
    <property type="term" value="C:cytoplasm"/>
    <property type="evidence" value="ECO:0007669"/>
    <property type="project" value="UniProtKB-SubCell"/>
</dbReference>
<dbReference type="AlphaFoldDB" id="A0A9D1LXW5"/>
<comment type="subcellular location">
    <subcellularLocation>
        <location evidence="10">Cytoplasm</location>
    </subcellularLocation>
</comment>
<feature type="domain" description="CP-type G" evidence="12">
    <location>
        <begin position="67"/>
        <end position="221"/>
    </location>
</feature>
<keyword evidence="1 10" id="KW-0963">Cytoplasm</keyword>
<comment type="caution">
    <text evidence="13">The sequence shown here is derived from an EMBL/GenBank/DDBJ whole genome shotgun (WGS) entry which is preliminary data.</text>
</comment>
<dbReference type="EC" id="3.6.1.-" evidence="10"/>
<feature type="binding site" evidence="10">
    <location>
        <position position="261"/>
    </location>
    <ligand>
        <name>Zn(2+)</name>
        <dbReference type="ChEBI" id="CHEBI:29105"/>
    </ligand>
</feature>
<evidence type="ECO:0000256" key="10">
    <source>
        <dbReference type="HAMAP-Rule" id="MF_01820"/>
    </source>
</evidence>
<dbReference type="Gene3D" id="2.40.50.140">
    <property type="entry name" value="Nucleic acid-binding proteins"/>
    <property type="match status" value="1"/>
</dbReference>
<dbReference type="SUPFAM" id="SSF52540">
    <property type="entry name" value="P-loop containing nucleoside triphosphate hydrolases"/>
    <property type="match status" value="1"/>
</dbReference>
<evidence type="ECO:0000256" key="8">
    <source>
        <dbReference type="ARBA" id="ARBA00022884"/>
    </source>
</evidence>
<keyword evidence="6 10" id="KW-0378">Hydrolase</keyword>
<dbReference type="PROSITE" id="PS51721">
    <property type="entry name" value="G_CP"/>
    <property type="match status" value="1"/>
</dbReference>
<reference evidence="13" key="2">
    <citation type="journal article" date="2021" name="PeerJ">
        <title>Extensive microbial diversity within the chicken gut microbiome revealed by metagenomics and culture.</title>
        <authorList>
            <person name="Gilroy R."/>
            <person name="Ravi A."/>
            <person name="Getino M."/>
            <person name="Pursley I."/>
            <person name="Horton D.L."/>
            <person name="Alikhan N.F."/>
            <person name="Baker D."/>
            <person name="Gharbi K."/>
            <person name="Hall N."/>
            <person name="Watson M."/>
            <person name="Adriaenssens E.M."/>
            <person name="Foster-Nyarko E."/>
            <person name="Jarju S."/>
            <person name="Secka A."/>
            <person name="Antonio M."/>
            <person name="Oren A."/>
            <person name="Chaudhuri R.R."/>
            <person name="La Ragione R."/>
            <person name="Hildebrand F."/>
            <person name="Pallen M.J."/>
        </authorList>
    </citation>
    <scope>NUCLEOTIDE SEQUENCE</scope>
    <source>
        <strain evidence="13">ChiGjej1B1-1684</strain>
    </source>
</reference>
<comment type="similarity">
    <text evidence="10">Belongs to the TRAFAC class YlqF/YawG GTPase family. RsgA subfamily.</text>
</comment>
<feature type="binding site" evidence="10">
    <location>
        <begin position="164"/>
        <end position="172"/>
    </location>
    <ligand>
        <name>GTP</name>
        <dbReference type="ChEBI" id="CHEBI:37565"/>
    </ligand>
</feature>
<sequence length="296" mass="33042">MENTRKTGVLISVLGGFYYVESEDEIYECKARGVFRKKNNSPLVGDKVEFSLQKEGYCAIENILPRKNSLIRPPVANIDTLVIVSSAVDPKPNTFIIDKMTAAAVNKGIEPVVVITKTDLADCEEILNIYRSSGIKTIAFSKFEGDEKKEISNLFPGKIVAFTGNSGVGKSTLLNTIFPELGLETGDISKKLGRGRHTTRSSRLYKVNGGYAVDTPGFSTVDLERYEIIKKDELQYCFPEFKEYLGSCKFVSCAHVCEKGCSIIEAVNEGKIQKSRHDSYVAMYNEVKDIKEWERK</sequence>
<dbReference type="Pfam" id="PF03193">
    <property type="entry name" value="RsgA_GTPase"/>
    <property type="match status" value="1"/>
</dbReference>
<keyword evidence="3 10" id="KW-0479">Metal-binding</keyword>
<evidence type="ECO:0000259" key="11">
    <source>
        <dbReference type="PROSITE" id="PS50936"/>
    </source>
</evidence>
<dbReference type="CDD" id="cd01854">
    <property type="entry name" value="YjeQ_EngC"/>
    <property type="match status" value="1"/>
</dbReference>
<dbReference type="Gene3D" id="1.10.40.50">
    <property type="entry name" value="Probable gtpase engc, domain 3"/>
    <property type="match status" value="1"/>
</dbReference>
<comment type="function">
    <text evidence="10">One of several proteins that assist in the late maturation steps of the functional core of the 30S ribosomal subunit. Helps release RbfA from mature subunits. May play a role in the assembly of ribosomal proteins into the subunit. Circularly permuted GTPase that catalyzes slow GTP hydrolysis, GTPase activity is stimulated by the 30S ribosomal subunit.</text>
</comment>
<dbReference type="Gene3D" id="3.40.50.300">
    <property type="entry name" value="P-loop containing nucleotide triphosphate hydrolases"/>
    <property type="match status" value="1"/>
</dbReference>
<evidence type="ECO:0000256" key="5">
    <source>
        <dbReference type="ARBA" id="ARBA00022741"/>
    </source>
</evidence>
<dbReference type="GO" id="GO:0019843">
    <property type="term" value="F:rRNA binding"/>
    <property type="evidence" value="ECO:0007669"/>
    <property type="project" value="UniProtKB-KW"/>
</dbReference>
<evidence type="ECO:0000313" key="14">
    <source>
        <dbReference type="Proteomes" id="UP000824118"/>
    </source>
</evidence>
<protein>
    <recommendedName>
        <fullName evidence="10">Small ribosomal subunit biogenesis GTPase RsgA</fullName>
        <ecNumber evidence="10">3.6.1.-</ecNumber>
    </recommendedName>
</protein>
<feature type="binding site" evidence="10">
    <location>
        <position position="253"/>
    </location>
    <ligand>
        <name>Zn(2+)</name>
        <dbReference type="ChEBI" id="CHEBI:29105"/>
    </ligand>
</feature>
<dbReference type="HAMAP" id="MF_01820">
    <property type="entry name" value="GTPase_RsgA"/>
    <property type="match status" value="1"/>
</dbReference>
<accession>A0A9D1LXW5</accession>
<dbReference type="Pfam" id="PF16745">
    <property type="entry name" value="RsgA_N"/>
    <property type="match status" value="1"/>
</dbReference>
<feature type="binding site" evidence="10">
    <location>
        <position position="255"/>
    </location>
    <ligand>
        <name>Zn(2+)</name>
        <dbReference type="ChEBI" id="CHEBI:29105"/>
    </ligand>
</feature>
<evidence type="ECO:0000259" key="12">
    <source>
        <dbReference type="PROSITE" id="PS51721"/>
    </source>
</evidence>
<name>A0A9D1LXW5_9FIRM</name>
<dbReference type="InterPro" id="IPR010914">
    <property type="entry name" value="RsgA_GTPase_dom"/>
</dbReference>
<dbReference type="GO" id="GO:0046872">
    <property type="term" value="F:metal ion binding"/>
    <property type="evidence" value="ECO:0007669"/>
    <property type="project" value="UniProtKB-KW"/>
</dbReference>
<dbReference type="NCBIfam" id="TIGR00157">
    <property type="entry name" value="ribosome small subunit-dependent GTPase A"/>
    <property type="match status" value="1"/>
</dbReference>
<dbReference type="GO" id="GO:0042274">
    <property type="term" value="P:ribosomal small subunit biogenesis"/>
    <property type="evidence" value="ECO:0007669"/>
    <property type="project" value="UniProtKB-UniRule"/>
</dbReference>
<dbReference type="EMBL" id="DVNG01000041">
    <property type="protein sequence ID" value="HIU49996.1"/>
    <property type="molecule type" value="Genomic_DNA"/>
</dbReference>
<organism evidence="13 14">
    <name type="scientific">Candidatus Limousia pullorum</name>
    <dbReference type="NCBI Taxonomy" id="2840860"/>
    <lineage>
        <taxon>Bacteria</taxon>
        <taxon>Bacillati</taxon>
        <taxon>Bacillota</taxon>
        <taxon>Clostridia</taxon>
        <taxon>Eubacteriales</taxon>
        <taxon>Oscillospiraceae</taxon>
        <taxon>Oscillospiraceae incertae sedis</taxon>
        <taxon>Candidatus Limousia</taxon>
    </lineage>
</organism>
<dbReference type="SUPFAM" id="SSF50249">
    <property type="entry name" value="Nucleic acid-binding proteins"/>
    <property type="match status" value="1"/>
</dbReference>
<evidence type="ECO:0000256" key="3">
    <source>
        <dbReference type="ARBA" id="ARBA00022723"/>
    </source>
</evidence>
<feature type="binding site" evidence="10">
    <location>
        <position position="248"/>
    </location>
    <ligand>
        <name>Zn(2+)</name>
        <dbReference type="ChEBI" id="CHEBI:29105"/>
    </ligand>
</feature>
<keyword evidence="9 10" id="KW-0342">GTP-binding</keyword>
<feature type="binding site" evidence="10">
    <location>
        <begin position="116"/>
        <end position="119"/>
    </location>
    <ligand>
        <name>GTP</name>
        <dbReference type="ChEBI" id="CHEBI:37565"/>
    </ligand>
</feature>
<keyword evidence="7 10" id="KW-0862">Zinc</keyword>
<comment type="cofactor">
    <cofactor evidence="10">
        <name>Zn(2+)</name>
        <dbReference type="ChEBI" id="CHEBI:29105"/>
    </cofactor>
    <text evidence="10">Binds 1 zinc ion per subunit.</text>
</comment>
<dbReference type="InterPro" id="IPR004881">
    <property type="entry name" value="Ribosome_biogen_GTPase_RsgA"/>
</dbReference>
<keyword evidence="4 10" id="KW-0699">rRNA-binding</keyword>
<dbReference type="GO" id="GO:0003924">
    <property type="term" value="F:GTPase activity"/>
    <property type="evidence" value="ECO:0007669"/>
    <property type="project" value="UniProtKB-UniRule"/>
</dbReference>
<feature type="domain" description="EngC GTPase" evidence="11">
    <location>
        <begin position="76"/>
        <end position="219"/>
    </location>
</feature>
<keyword evidence="8 10" id="KW-0694">RNA-binding</keyword>
<dbReference type="CDD" id="cd04466">
    <property type="entry name" value="S1_YloQ_GTPase"/>
    <property type="match status" value="1"/>
</dbReference>
<dbReference type="PROSITE" id="PS50936">
    <property type="entry name" value="ENGC_GTPASE"/>
    <property type="match status" value="1"/>
</dbReference>
<dbReference type="Proteomes" id="UP000824118">
    <property type="component" value="Unassembled WGS sequence"/>
</dbReference>
<gene>
    <name evidence="10 13" type="primary">rsgA</name>
    <name evidence="13" type="ORF">IAD22_03170</name>
</gene>
<dbReference type="InterPro" id="IPR030378">
    <property type="entry name" value="G_CP_dom"/>
</dbReference>
<dbReference type="PANTHER" id="PTHR32120">
    <property type="entry name" value="SMALL RIBOSOMAL SUBUNIT BIOGENESIS GTPASE RSGA"/>
    <property type="match status" value="1"/>
</dbReference>
<keyword evidence="2 10" id="KW-0690">Ribosome biogenesis</keyword>
<reference evidence="13" key="1">
    <citation type="submission" date="2020-10" db="EMBL/GenBank/DDBJ databases">
        <authorList>
            <person name="Gilroy R."/>
        </authorList>
    </citation>
    <scope>NUCLEOTIDE SEQUENCE</scope>
    <source>
        <strain evidence="13">ChiGjej1B1-1684</strain>
    </source>
</reference>
<evidence type="ECO:0000256" key="4">
    <source>
        <dbReference type="ARBA" id="ARBA00022730"/>
    </source>
</evidence>
<evidence type="ECO:0000313" key="13">
    <source>
        <dbReference type="EMBL" id="HIU49996.1"/>
    </source>
</evidence>
<evidence type="ECO:0000256" key="9">
    <source>
        <dbReference type="ARBA" id="ARBA00023134"/>
    </source>
</evidence>
<comment type="subunit">
    <text evidence="10">Monomer. Associates with 30S ribosomal subunit, binds 16S rRNA.</text>
</comment>
<evidence type="ECO:0000256" key="7">
    <source>
        <dbReference type="ARBA" id="ARBA00022833"/>
    </source>
</evidence>
<dbReference type="InterPro" id="IPR031944">
    <property type="entry name" value="RsgA_N"/>
</dbReference>
<dbReference type="InterPro" id="IPR012340">
    <property type="entry name" value="NA-bd_OB-fold"/>
</dbReference>
<dbReference type="PANTHER" id="PTHR32120:SF11">
    <property type="entry name" value="SMALL RIBOSOMAL SUBUNIT BIOGENESIS GTPASE RSGA 1, MITOCHONDRIAL-RELATED"/>
    <property type="match status" value="1"/>
</dbReference>
<proteinExistence type="inferred from homology"/>